<feature type="transmembrane region" description="Helical" evidence="5">
    <location>
        <begin position="238"/>
        <end position="259"/>
    </location>
</feature>
<feature type="repeat" description="TPR" evidence="3">
    <location>
        <begin position="408"/>
        <end position="441"/>
    </location>
</feature>
<feature type="repeat" description="TPR" evidence="3">
    <location>
        <begin position="158"/>
        <end position="191"/>
    </location>
</feature>
<keyword evidence="5" id="KW-1133">Transmembrane helix</keyword>
<dbReference type="Gene3D" id="1.25.40.10">
    <property type="entry name" value="Tetratricopeptide repeat domain"/>
    <property type="match status" value="3"/>
</dbReference>
<keyword evidence="5" id="KW-0472">Membrane</keyword>
<feature type="coiled-coil region" evidence="4">
    <location>
        <begin position="289"/>
        <end position="316"/>
    </location>
</feature>
<evidence type="ECO:0000313" key="7">
    <source>
        <dbReference type="Proteomes" id="UP000273083"/>
    </source>
</evidence>
<organism evidence="6 7">
    <name type="scientific">Mobilisporobacter senegalensis</name>
    <dbReference type="NCBI Taxonomy" id="1329262"/>
    <lineage>
        <taxon>Bacteria</taxon>
        <taxon>Bacillati</taxon>
        <taxon>Bacillota</taxon>
        <taxon>Clostridia</taxon>
        <taxon>Lachnospirales</taxon>
        <taxon>Lachnospiraceae</taxon>
        <taxon>Mobilisporobacter</taxon>
    </lineage>
</organism>
<dbReference type="InterPro" id="IPR011990">
    <property type="entry name" value="TPR-like_helical_dom_sf"/>
</dbReference>
<keyword evidence="7" id="KW-1185">Reference proteome</keyword>
<dbReference type="PROSITE" id="PS50005">
    <property type="entry name" value="TPR"/>
    <property type="match status" value="3"/>
</dbReference>
<dbReference type="Pfam" id="PF13432">
    <property type="entry name" value="TPR_16"/>
    <property type="match status" value="1"/>
</dbReference>
<keyword evidence="1" id="KW-0677">Repeat</keyword>
<evidence type="ECO:0000256" key="1">
    <source>
        <dbReference type="ARBA" id="ARBA00022737"/>
    </source>
</evidence>
<sequence>MNCPKCGSQVAVNKSRCDRCGEDITYYRRIIKASNMFYNAGLAKAKVRDLSGAIAELKKSLKLFKKNTDARNLLGLIYYEMGEVVDALSEWVLSKHFEEKENEADVYIKAVQSNPTKLDAINQAIKKYNGALIYAKQGNDDLAIIQLKKVISLNSHFIRAYHLLALLYMKNNESDKARKTLQKVCKIDVNNTTSLRYLKELGMNISSDNGSENASVARPVDNSAIMPISTYKEDKPNIFVFVNLILGIAIGVATCYFLFVPTIKKNIVDDYNQKNIDYSQKMSVQTATIATLESDKKALQDQIKDMQKQIDEFAVGEYDAAQYDTLFEAITKYMNDDKEGAAEILVDAKMDKIESEPAKQLYNKIKEETFKTSSVKLYNTGHSQYTAGKYEDAIESLNDALAMDETNVDALYFLGRSYHRMGDNENAILNYNKVISDFPDSGRATEAKAKINEIDQ</sequence>
<dbReference type="Pfam" id="PF13414">
    <property type="entry name" value="TPR_11"/>
    <property type="match status" value="1"/>
</dbReference>
<reference evidence="6 7" key="1">
    <citation type="submission" date="2018-11" db="EMBL/GenBank/DDBJ databases">
        <title>Genomic Encyclopedia of Type Strains, Phase IV (KMG-IV): sequencing the most valuable type-strain genomes for metagenomic binning, comparative biology and taxonomic classification.</title>
        <authorList>
            <person name="Goeker M."/>
        </authorList>
    </citation>
    <scope>NUCLEOTIDE SEQUENCE [LARGE SCALE GENOMIC DNA]</scope>
    <source>
        <strain evidence="6 7">DSM 26537</strain>
    </source>
</reference>
<evidence type="ECO:0000256" key="2">
    <source>
        <dbReference type="ARBA" id="ARBA00022803"/>
    </source>
</evidence>
<evidence type="ECO:0000256" key="5">
    <source>
        <dbReference type="SAM" id="Phobius"/>
    </source>
</evidence>
<keyword evidence="2 3" id="KW-0802">TPR repeat</keyword>
<dbReference type="OrthoDB" id="9791784at2"/>
<dbReference type="InterPro" id="IPR019734">
    <property type="entry name" value="TPR_rpt"/>
</dbReference>
<keyword evidence="5" id="KW-0812">Transmembrane</keyword>
<dbReference type="EMBL" id="RJVG01000006">
    <property type="protein sequence ID" value="ROR27316.1"/>
    <property type="molecule type" value="Genomic_DNA"/>
</dbReference>
<protein>
    <submittedName>
        <fullName evidence="6">Tetratricopeptide repeat protein</fullName>
    </submittedName>
</protein>
<dbReference type="SUPFAM" id="SSF48452">
    <property type="entry name" value="TPR-like"/>
    <property type="match status" value="2"/>
</dbReference>
<dbReference type="PANTHER" id="PTHR45586:SF1">
    <property type="entry name" value="LIPOPOLYSACCHARIDE ASSEMBLY PROTEIN B"/>
    <property type="match status" value="1"/>
</dbReference>
<dbReference type="Proteomes" id="UP000273083">
    <property type="component" value="Unassembled WGS sequence"/>
</dbReference>
<comment type="caution">
    <text evidence="6">The sequence shown here is derived from an EMBL/GenBank/DDBJ whole genome shotgun (WGS) entry which is preliminary data.</text>
</comment>
<dbReference type="SMART" id="SM00028">
    <property type="entry name" value="TPR"/>
    <property type="match status" value="6"/>
</dbReference>
<dbReference type="InterPro" id="IPR051012">
    <property type="entry name" value="CellSynth/LPSAsmb/PSIAsmb"/>
</dbReference>
<evidence type="ECO:0000256" key="4">
    <source>
        <dbReference type="SAM" id="Coils"/>
    </source>
</evidence>
<dbReference type="PANTHER" id="PTHR45586">
    <property type="entry name" value="TPR REPEAT-CONTAINING PROTEIN PA4667"/>
    <property type="match status" value="1"/>
</dbReference>
<dbReference type="AlphaFoldDB" id="A0A3N1XKW5"/>
<keyword evidence="4" id="KW-0175">Coiled coil</keyword>
<proteinExistence type="predicted"/>
<dbReference type="Pfam" id="PF13181">
    <property type="entry name" value="TPR_8"/>
    <property type="match status" value="2"/>
</dbReference>
<evidence type="ECO:0000313" key="6">
    <source>
        <dbReference type="EMBL" id="ROR27316.1"/>
    </source>
</evidence>
<accession>A0A3N1XKW5</accession>
<feature type="repeat" description="TPR" evidence="3">
    <location>
        <begin position="374"/>
        <end position="407"/>
    </location>
</feature>
<name>A0A3N1XKW5_9FIRM</name>
<evidence type="ECO:0000256" key="3">
    <source>
        <dbReference type="PROSITE-ProRule" id="PRU00339"/>
    </source>
</evidence>
<dbReference type="RefSeq" id="WP_123609570.1">
    <property type="nucleotide sequence ID" value="NZ_RJVG01000006.1"/>
</dbReference>
<gene>
    <name evidence="6" type="ORF">EDD66_10610</name>
</gene>